<dbReference type="SUPFAM" id="SSF57196">
    <property type="entry name" value="EGF/Laminin"/>
    <property type="match status" value="1"/>
</dbReference>
<evidence type="ECO:0000256" key="7">
    <source>
        <dbReference type="SAM" id="MobiDB-lite"/>
    </source>
</evidence>
<feature type="compositionally biased region" description="Basic and acidic residues" evidence="7">
    <location>
        <begin position="952"/>
        <end position="966"/>
    </location>
</feature>
<dbReference type="PROSITE" id="PS51120">
    <property type="entry name" value="LDLRB"/>
    <property type="match status" value="6"/>
</dbReference>
<keyword evidence="9" id="KW-0449">Lipoprotein</keyword>
<evidence type="ECO:0000313" key="10">
    <source>
        <dbReference type="Proteomes" id="UP000225706"/>
    </source>
</evidence>
<evidence type="ECO:0000256" key="3">
    <source>
        <dbReference type="ARBA" id="ARBA00022737"/>
    </source>
</evidence>
<feature type="compositionally biased region" description="Polar residues" evidence="7">
    <location>
        <begin position="916"/>
        <end position="932"/>
    </location>
</feature>
<evidence type="ECO:0000256" key="1">
    <source>
        <dbReference type="ARBA" id="ARBA00022536"/>
    </source>
</evidence>
<keyword evidence="5" id="KW-0325">Glycoprotein</keyword>
<dbReference type="SUPFAM" id="SSF63825">
    <property type="entry name" value="YWTD domain"/>
    <property type="match status" value="2"/>
</dbReference>
<keyword evidence="4" id="KW-1015">Disulfide bond</keyword>
<dbReference type="OrthoDB" id="10066840at2759"/>
<keyword evidence="10" id="KW-1185">Reference proteome</keyword>
<feature type="domain" description="ZU5" evidence="8">
    <location>
        <begin position="614"/>
        <end position="761"/>
    </location>
</feature>
<dbReference type="InterPro" id="IPR011042">
    <property type="entry name" value="6-blade_b-propeller_TolB-like"/>
</dbReference>
<keyword evidence="3" id="KW-0677">Repeat</keyword>
<feature type="repeat" description="LDL-receptor class B" evidence="6">
    <location>
        <begin position="467"/>
        <end position="510"/>
    </location>
</feature>
<keyword evidence="9" id="KW-0675">Receptor</keyword>
<evidence type="ECO:0000256" key="4">
    <source>
        <dbReference type="ARBA" id="ARBA00023157"/>
    </source>
</evidence>
<dbReference type="EMBL" id="LSMT01001795">
    <property type="protein sequence ID" value="PFX11871.1"/>
    <property type="molecule type" value="Genomic_DNA"/>
</dbReference>
<evidence type="ECO:0000313" key="9">
    <source>
        <dbReference type="EMBL" id="PFX11871.1"/>
    </source>
</evidence>
<accession>A0A2B4R2L8</accession>
<dbReference type="Gene3D" id="2.60.220.30">
    <property type="match status" value="1"/>
</dbReference>
<feature type="repeat" description="LDL-receptor class B" evidence="6">
    <location>
        <begin position="511"/>
        <end position="554"/>
    </location>
</feature>
<keyword evidence="2" id="KW-0732">Signal</keyword>
<feature type="repeat" description="LDL-receptor class B" evidence="6">
    <location>
        <begin position="157"/>
        <end position="202"/>
    </location>
</feature>
<keyword evidence="1" id="KW-0245">EGF-like domain</keyword>
<dbReference type="FunFam" id="2.120.10.30:FF:000241">
    <property type="entry name" value="Low-density lipoprotein receptor-related protein 6"/>
    <property type="match status" value="2"/>
</dbReference>
<dbReference type="AlphaFoldDB" id="A0A2B4R2L8"/>
<sequence length="966" mass="109206">MNARVTEREITFYKSTYAVSLRRNHSASISIPPCLLILSSSNIIALDHETSDITSIKAGLSEAVTLDFHFSLGYIFWSDLIEQSIKRFSIDKGITTTVIANTGVCAGLAVEWRTSRLYWTDSTLNKIFVSDVHGLNQHSLITKLEEPRDIALDPDNGLIFWADWSRGVYPKIKRASLNGSQIIAIVSVNLQQPTGINLDRGNRRIFWVNSRIGTVESVDYDGDSRRALFKQSDLYPFGLAFSPPFLFLTAWQTLKQVYQLDAITGKLLRSYNLSNQKPMDIVAYDESRQPPASNPCTVNNGGCSHFCVPKSCGYKCVCSTGLALKQDGKTCQEKVKKFVLFTDFEARSINMISLDVNYSIAQPLLTDLYDQRPTAVDFDPVEDRLYWSDVGKGRIMSAFTNATSVKTLFSCNFSTGLAIDHVGRNIYWTDAGTNRIEVGRLDGTKRKLLLTNELEEPRTIVLDENNGIMVWTSWGSKPNIAKANMDGSGRHTIVTRNLSRPDGLTIDRVTNCVYWADTQQNTIEMSDLNGGHRQVILSSAACIKPFRLAFYQDALYWTDPSYKRIELYDLVDGKRKTVVLAIQKPTDIRVYDSSILYSVKIWKIGRHLAPRPSLKRNGSGGSSGGELSAAPDSDVKIVIRKGAIGDNQLVFFRVVDDETELLRDIPVGSKETLISPVIECGPHDIRISNPLEIIIPHCLFMGKAKKKLISVYRTDPGPIKWEKIPNELEKNDLSKAWFTAKEDSIHIKTMTFCFWSIFSRGGQRKKRARVFANRLYPGSDLIYLRFYIYDDNEESRKRVENQDKQSFKSLKPASIEKPFKMYNNSKKINVRLEDLKEGWELDNEADGHQEFICLNANGRRFRCEGTCEFLVKQIEGGVDNYFKCQLRFQQEGRDEEHTMKVIREFQSEERPEPVNNPRQNSTEAAGDSQMTPKAQRHFNAVAGSSRSSAPEEGDRGNFDEKSKTPS</sequence>
<dbReference type="InterPro" id="IPR050778">
    <property type="entry name" value="Cueball_EGF_LRP_Nidogen"/>
</dbReference>
<feature type="repeat" description="LDL-receptor class B" evidence="6">
    <location>
        <begin position="115"/>
        <end position="156"/>
    </location>
</feature>
<organism evidence="9 10">
    <name type="scientific">Stylophora pistillata</name>
    <name type="common">Smooth cauliflower coral</name>
    <dbReference type="NCBI Taxonomy" id="50429"/>
    <lineage>
        <taxon>Eukaryota</taxon>
        <taxon>Metazoa</taxon>
        <taxon>Cnidaria</taxon>
        <taxon>Anthozoa</taxon>
        <taxon>Hexacorallia</taxon>
        <taxon>Scleractinia</taxon>
        <taxon>Astrocoeniina</taxon>
        <taxon>Pocilloporidae</taxon>
        <taxon>Stylophora</taxon>
    </lineage>
</organism>
<feature type="repeat" description="LDL-receptor class B" evidence="6">
    <location>
        <begin position="424"/>
        <end position="466"/>
    </location>
</feature>
<feature type="repeat" description="LDL-receptor class B" evidence="6">
    <location>
        <begin position="203"/>
        <end position="245"/>
    </location>
</feature>
<name>A0A2B4R2L8_STYPI</name>
<reference evidence="10" key="1">
    <citation type="journal article" date="2017" name="bioRxiv">
        <title>Comparative analysis of the genomes of Stylophora pistillata and Acropora digitifera provides evidence for extensive differences between species of corals.</title>
        <authorList>
            <person name="Voolstra C.R."/>
            <person name="Li Y."/>
            <person name="Liew Y.J."/>
            <person name="Baumgarten S."/>
            <person name="Zoccola D."/>
            <person name="Flot J.-F."/>
            <person name="Tambutte S."/>
            <person name="Allemand D."/>
            <person name="Aranda M."/>
        </authorList>
    </citation>
    <scope>NUCLEOTIDE SEQUENCE [LARGE SCALE GENOMIC DNA]</scope>
</reference>
<gene>
    <name evidence="9" type="primary">Lrp6</name>
    <name evidence="9" type="ORF">AWC38_SpisGene24263</name>
</gene>
<dbReference type="Proteomes" id="UP000225706">
    <property type="component" value="Unassembled WGS sequence"/>
</dbReference>
<dbReference type="Pfam" id="PF00058">
    <property type="entry name" value="Ldl_recept_b"/>
    <property type="match status" value="4"/>
</dbReference>
<dbReference type="InterPro" id="IPR000033">
    <property type="entry name" value="LDLR_classB_rpt"/>
</dbReference>
<dbReference type="PANTHER" id="PTHR46513:SF13">
    <property type="entry name" value="EGF-LIKE DOMAIN-CONTAINING PROTEIN"/>
    <property type="match status" value="1"/>
</dbReference>
<feature type="region of interest" description="Disordered" evidence="7">
    <location>
        <begin position="905"/>
        <end position="966"/>
    </location>
</feature>
<evidence type="ECO:0000259" key="8">
    <source>
        <dbReference type="PROSITE" id="PS51145"/>
    </source>
</evidence>
<proteinExistence type="predicted"/>
<dbReference type="SMART" id="SM00218">
    <property type="entry name" value="ZU5"/>
    <property type="match status" value="1"/>
</dbReference>
<evidence type="ECO:0000256" key="6">
    <source>
        <dbReference type="PROSITE-ProRule" id="PRU00461"/>
    </source>
</evidence>
<dbReference type="Pfam" id="PF14670">
    <property type="entry name" value="FXa_inhibition"/>
    <property type="match status" value="1"/>
</dbReference>
<feature type="non-terminal residue" evidence="9">
    <location>
        <position position="966"/>
    </location>
</feature>
<dbReference type="PROSITE" id="PS51145">
    <property type="entry name" value="ZU5"/>
    <property type="match status" value="1"/>
</dbReference>
<evidence type="ECO:0000256" key="2">
    <source>
        <dbReference type="ARBA" id="ARBA00022729"/>
    </source>
</evidence>
<protein>
    <submittedName>
        <fullName evidence="9">Low-density lipoprotein receptor-related protein 6</fullName>
    </submittedName>
</protein>
<dbReference type="PANTHER" id="PTHR46513">
    <property type="entry name" value="VITELLOGENIN RECEPTOR-LIKE PROTEIN-RELATED-RELATED"/>
    <property type="match status" value="1"/>
</dbReference>
<evidence type="ECO:0000256" key="5">
    <source>
        <dbReference type="ARBA" id="ARBA00023180"/>
    </source>
</evidence>
<dbReference type="SMART" id="SM00135">
    <property type="entry name" value="LY"/>
    <property type="match status" value="9"/>
</dbReference>
<dbReference type="InterPro" id="IPR000906">
    <property type="entry name" value="ZU5_dom"/>
</dbReference>
<comment type="caution">
    <text evidence="9">The sequence shown here is derived from an EMBL/GenBank/DDBJ whole genome shotgun (WGS) entry which is preliminary data.</text>
</comment>
<dbReference type="Pfam" id="PF00791">
    <property type="entry name" value="ZU5"/>
    <property type="match status" value="1"/>
</dbReference>
<dbReference type="Gene3D" id="2.120.10.30">
    <property type="entry name" value="TolB, C-terminal domain"/>
    <property type="match status" value="2"/>
</dbReference>